<dbReference type="Proteomes" id="UP001212152">
    <property type="component" value="Unassembled WGS sequence"/>
</dbReference>
<sequence>MSPSAALVSAPADQAAKLSPASAAAVRKDAAAFVTLIADLKEKLAELRLRLGPTVDSAKAGDMQTAKGVSLLEVKVHSMLSYLTNLAFYLLLKLHGKAVSGHAAIDRLVELRIVMEKTKPLEQKLKYQIDKLVKAASMADDQSAATGANGASLAVERETGLSADALSFKPNPAAMLADSAAGVGDSNARGGGGGDEDNATGGVYRPPKLAPMPYDEGRRAKTGRLTEQAKLKASRSRLLRDLRSQYDDRPEEMTAEGTGYGAAEVGASKDDEEWAERERYEEENFTRLNMKREDKRLVKRIAKQGAGNRFANEFQALQEDFADLSSIHRAVQDEDELAYGGKKSDIVHRKNRRAADIARGEESAGGKKRKFNDAADLVATAAKITRTRGGYGGGDDGGDGFATQVAKRKKALAKLSKGKGKGKAKAAAK</sequence>
<evidence type="ECO:0000313" key="2">
    <source>
        <dbReference type="EMBL" id="KAJ3181016.1"/>
    </source>
</evidence>
<keyword evidence="2" id="KW-0808">Transferase</keyword>
<dbReference type="GO" id="GO:0016301">
    <property type="term" value="F:kinase activity"/>
    <property type="evidence" value="ECO:0007669"/>
    <property type="project" value="UniProtKB-KW"/>
</dbReference>
<dbReference type="EMBL" id="JADGJQ010000014">
    <property type="protein sequence ID" value="KAJ3181016.1"/>
    <property type="molecule type" value="Genomic_DNA"/>
</dbReference>
<reference evidence="2" key="1">
    <citation type="submission" date="2020-05" db="EMBL/GenBank/DDBJ databases">
        <title>Phylogenomic resolution of chytrid fungi.</title>
        <authorList>
            <person name="Stajich J.E."/>
            <person name="Amses K."/>
            <person name="Simmons R."/>
            <person name="Seto K."/>
            <person name="Myers J."/>
            <person name="Bonds A."/>
            <person name="Quandt C.A."/>
            <person name="Barry K."/>
            <person name="Liu P."/>
            <person name="Grigoriev I."/>
            <person name="Longcore J.E."/>
            <person name="James T.Y."/>
        </authorList>
    </citation>
    <scope>NUCLEOTIDE SEQUENCE</scope>
    <source>
        <strain evidence="2">JEL0379</strain>
    </source>
</reference>
<keyword evidence="2" id="KW-0418">Kinase</keyword>
<proteinExistence type="predicted"/>
<dbReference type="InterPro" id="IPR007146">
    <property type="entry name" value="Sas10/Utp3/C1D"/>
</dbReference>
<dbReference type="GO" id="GO:0000462">
    <property type="term" value="P:maturation of SSU-rRNA from tricistronic rRNA transcript (SSU-rRNA, 5.8S rRNA, LSU-rRNA)"/>
    <property type="evidence" value="ECO:0007669"/>
    <property type="project" value="TreeGrafter"/>
</dbReference>
<organism evidence="2 3">
    <name type="scientific">Geranomyces variabilis</name>
    <dbReference type="NCBI Taxonomy" id="109894"/>
    <lineage>
        <taxon>Eukaryota</taxon>
        <taxon>Fungi</taxon>
        <taxon>Fungi incertae sedis</taxon>
        <taxon>Chytridiomycota</taxon>
        <taxon>Chytridiomycota incertae sedis</taxon>
        <taxon>Chytridiomycetes</taxon>
        <taxon>Spizellomycetales</taxon>
        <taxon>Powellomycetaceae</taxon>
        <taxon>Geranomyces</taxon>
    </lineage>
</organism>
<dbReference type="PANTHER" id="PTHR13237:SF9">
    <property type="entry name" value="NEUROGUIDIN"/>
    <property type="match status" value="1"/>
</dbReference>
<feature type="region of interest" description="Disordered" evidence="1">
    <location>
        <begin position="185"/>
        <end position="215"/>
    </location>
</feature>
<dbReference type="Pfam" id="PF04000">
    <property type="entry name" value="Sas10_Utp3"/>
    <property type="match status" value="1"/>
</dbReference>
<name>A0AAD5TMG4_9FUNG</name>
<accession>A0AAD5TMG4</accession>
<dbReference type="AlphaFoldDB" id="A0AAD5TMG4"/>
<dbReference type="GO" id="GO:0032040">
    <property type="term" value="C:small-subunit processome"/>
    <property type="evidence" value="ECO:0007669"/>
    <property type="project" value="TreeGrafter"/>
</dbReference>
<comment type="caution">
    <text evidence="2">The sequence shown here is derived from an EMBL/GenBank/DDBJ whole genome shotgun (WGS) entry which is preliminary data.</text>
</comment>
<dbReference type="PANTHER" id="PTHR13237">
    <property type="entry name" value="SOMETHING ABOUT SILENCING PROTEIN 10-RELATED"/>
    <property type="match status" value="1"/>
</dbReference>
<evidence type="ECO:0000256" key="1">
    <source>
        <dbReference type="SAM" id="MobiDB-lite"/>
    </source>
</evidence>
<protein>
    <submittedName>
        <fullName evidence="2">Serine/threonine-protein kinase smg1</fullName>
    </submittedName>
</protein>
<keyword evidence="3" id="KW-1185">Reference proteome</keyword>
<evidence type="ECO:0000313" key="3">
    <source>
        <dbReference type="Proteomes" id="UP001212152"/>
    </source>
</evidence>
<gene>
    <name evidence="2" type="primary">SMG1_1</name>
    <name evidence="2" type="ORF">HDU87_001666</name>
</gene>